<dbReference type="Proteomes" id="UP000253940">
    <property type="component" value="Chromosome"/>
</dbReference>
<proteinExistence type="predicted"/>
<organism evidence="2 3">
    <name type="scientific">Aquirhabdus parva</name>
    <dbReference type="NCBI Taxonomy" id="2283318"/>
    <lineage>
        <taxon>Bacteria</taxon>
        <taxon>Pseudomonadati</taxon>
        <taxon>Pseudomonadota</taxon>
        <taxon>Gammaproteobacteria</taxon>
        <taxon>Moraxellales</taxon>
        <taxon>Moraxellaceae</taxon>
        <taxon>Aquirhabdus</taxon>
    </lineage>
</organism>
<dbReference type="RefSeq" id="WP_114899950.1">
    <property type="nucleotide sequence ID" value="NZ_CP031222.1"/>
</dbReference>
<dbReference type="EMBL" id="CP031222">
    <property type="protein sequence ID" value="AXI03842.1"/>
    <property type="molecule type" value="Genomic_DNA"/>
</dbReference>
<name>A0A345P983_9GAMM</name>
<keyword evidence="3" id="KW-1185">Reference proteome</keyword>
<evidence type="ECO:0000313" key="3">
    <source>
        <dbReference type="Proteomes" id="UP000253940"/>
    </source>
</evidence>
<evidence type="ECO:0000313" key="2">
    <source>
        <dbReference type="EMBL" id="AXI03842.1"/>
    </source>
</evidence>
<sequence>MNDGFVTIKLEGVENTCVRLFPDTGVFTLIEQEYLIFLSNGSADMKWVDSRNELIALYAYNQQLNLFFRHQSYVLNPYHSSAILHRRFYRKSLFILKQFDQEVLRIAYRPSLVRLDVLESITNLLRPKDKDSVANKMQWKVSRFMETDLVKRLTLDMEYSAIEREKETPIWKVTLLIWPKISFIPILILTIILWLPFIILFFLFSDRFLSFIAMLIE</sequence>
<protein>
    <submittedName>
        <fullName evidence="2">Uncharacterized protein</fullName>
    </submittedName>
</protein>
<accession>A0A345P983</accession>
<evidence type="ECO:0000256" key="1">
    <source>
        <dbReference type="SAM" id="Phobius"/>
    </source>
</evidence>
<dbReference type="KEGG" id="mbah:HYN46_13960"/>
<reference evidence="2 3" key="1">
    <citation type="submission" date="2018-07" db="EMBL/GenBank/DDBJ databases">
        <title>Genome sequencing of Moraxellaceae gen. HYN0046.</title>
        <authorList>
            <person name="Kim M."/>
            <person name="Yi H."/>
        </authorList>
    </citation>
    <scope>NUCLEOTIDE SEQUENCE [LARGE SCALE GENOMIC DNA]</scope>
    <source>
        <strain evidence="2 3">HYN0046</strain>
    </source>
</reference>
<feature type="transmembrane region" description="Helical" evidence="1">
    <location>
        <begin position="183"/>
        <end position="204"/>
    </location>
</feature>
<keyword evidence="1" id="KW-0812">Transmembrane</keyword>
<dbReference type="AlphaFoldDB" id="A0A345P983"/>
<keyword evidence="1" id="KW-0472">Membrane</keyword>
<keyword evidence="1" id="KW-1133">Transmembrane helix</keyword>
<gene>
    <name evidence="2" type="ORF">HYN46_13960</name>
</gene>